<evidence type="ECO:0000313" key="7">
    <source>
        <dbReference type="EMBL" id="EPX73157.1"/>
    </source>
</evidence>
<keyword evidence="2" id="KW-0238">DNA-binding</keyword>
<dbReference type="PROSITE" id="PS50090">
    <property type="entry name" value="MYB_LIKE"/>
    <property type="match status" value="2"/>
</dbReference>
<sequence>MYVYGEQDIPDDSLIDEEETFAEDGGFNLSDGEHFESYSPEPEPLTLNYERESSSEDNSTASPEESLSAVNESDSNKHYQPNYGRKNAQFTPRCWRLLIELIRDTMETSNITFEDARESLWKSRRVPKVFQKLIVQFRVEIPAITRRTLHRHLRGYFQVPGFSQFGYVDSNKFGTWGVKEAESVETHMTRFQEERNLTKHELSELIWGNNYTTEIDQLYNTIVDDLERDKRSVQAFVRRKYYPFLHRNSWTIEEDERLKSLVKTHGKLWSKIGKILNRRPMQCRDHWRDYIQCGSVRHFPWTNDESKRLLDFVWEQREERPLMSIQWELIAKKLKNRHRHHCKLRFYSLLKSTSNDELLFYPGDNMWMIQRIKEMGVEKEEHIDWNQLSELSGRFWTSSACSKQFKHIKKCLFLQDEDAFSVLIHHLLDSFQCVESKYLPSHLYMNQNASFPDSSNA</sequence>
<dbReference type="Gene3D" id="1.10.10.60">
    <property type="entry name" value="Homeodomain-like"/>
    <property type="match status" value="2"/>
</dbReference>
<organism evidence="7 8">
    <name type="scientific">Schizosaccharomyces octosporus (strain yFS286)</name>
    <name type="common">Fission yeast</name>
    <name type="synonym">Octosporomyces octosporus</name>
    <dbReference type="NCBI Taxonomy" id="483514"/>
    <lineage>
        <taxon>Eukaryota</taxon>
        <taxon>Fungi</taxon>
        <taxon>Dikarya</taxon>
        <taxon>Ascomycota</taxon>
        <taxon>Taphrinomycotina</taxon>
        <taxon>Schizosaccharomycetes</taxon>
        <taxon>Schizosaccharomycetales</taxon>
        <taxon>Schizosaccharomycetaceae</taxon>
        <taxon>Schizosaccharomyces</taxon>
    </lineage>
</organism>
<dbReference type="OrthoDB" id="39591at2759"/>
<reference evidence="7 8" key="1">
    <citation type="journal article" date="2011" name="Science">
        <title>Comparative functional genomics of the fission yeasts.</title>
        <authorList>
            <person name="Rhind N."/>
            <person name="Chen Z."/>
            <person name="Yassour M."/>
            <person name="Thompson D.A."/>
            <person name="Haas B.J."/>
            <person name="Habib N."/>
            <person name="Wapinski I."/>
            <person name="Roy S."/>
            <person name="Lin M.F."/>
            <person name="Heiman D.I."/>
            <person name="Young S.K."/>
            <person name="Furuya K."/>
            <person name="Guo Y."/>
            <person name="Pidoux A."/>
            <person name="Chen H.M."/>
            <person name="Robbertse B."/>
            <person name="Goldberg J.M."/>
            <person name="Aoki K."/>
            <person name="Bayne E.H."/>
            <person name="Berlin A.M."/>
            <person name="Desjardins C.A."/>
            <person name="Dobbs E."/>
            <person name="Dukaj L."/>
            <person name="Fan L."/>
            <person name="FitzGerald M.G."/>
            <person name="French C."/>
            <person name="Gujja S."/>
            <person name="Hansen K."/>
            <person name="Keifenheim D."/>
            <person name="Levin J.Z."/>
            <person name="Mosher R.A."/>
            <person name="Mueller C.A."/>
            <person name="Pfiffner J."/>
            <person name="Priest M."/>
            <person name="Russ C."/>
            <person name="Smialowska A."/>
            <person name="Swoboda P."/>
            <person name="Sykes S.M."/>
            <person name="Vaughn M."/>
            <person name="Vengrova S."/>
            <person name="Yoder R."/>
            <person name="Zeng Q."/>
            <person name="Allshire R."/>
            <person name="Baulcombe D."/>
            <person name="Birren B.W."/>
            <person name="Brown W."/>
            <person name="Ekwall K."/>
            <person name="Kellis M."/>
            <person name="Leatherwood J."/>
            <person name="Levin H."/>
            <person name="Margalit H."/>
            <person name="Martienssen R."/>
            <person name="Nieduszynski C.A."/>
            <person name="Spatafora J.W."/>
            <person name="Friedman N."/>
            <person name="Dalgaard J.Z."/>
            <person name="Baumann P."/>
            <person name="Niki H."/>
            <person name="Regev A."/>
            <person name="Nusbaum C."/>
        </authorList>
    </citation>
    <scope>NUCLEOTIDE SEQUENCE [LARGE SCALE GENOMIC DNA]</scope>
    <source>
        <strain evidence="8">yFS286</strain>
    </source>
</reference>
<dbReference type="GO" id="GO:1990943">
    <property type="term" value="F:mating type region replication fork barrier binding"/>
    <property type="evidence" value="ECO:0007669"/>
    <property type="project" value="EnsemblFungi"/>
</dbReference>
<evidence type="ECO:0000256" key="4">
    <source>
        <dbReference type="SAM" id="MobiDB-lite"/>
    </source>
</evidence>
<dbReference type="GO" id="GO:0000976">
    <property type="term" value="F:transcription cis-regulatory region binding"/>
    <property type="evidence" value="ECO:0007669"/>
    <property type="project" value="TreeGrafter"/>
</dbReference>
<feature type="domain" description="Myb-like" evidence="5">
    <location>
        <begin position="242"/>
        <end position="291"/>
    </location>
</feature>
<feature type="compositionally biased region" description="Polar residues" evidence="4">
    <location>
        <begin position="56"/>
        <end position="73"/>
    </location>
</feature>
<dbReference type="InterPro" id="IPR051651">
    <property type="entry name" value="DMTF1_DNA-bind_reg"/>
</dbReference>
<evidence type="ECO:0000256" key="2">
    <source>
        <dbReference type="ARBA" id="ARBA00023125"/>
    </source>
</evidence>
<dbReference type="SUPFAM" id="SSF46689">
    <property type="entry name" value="Homeodomain-like"/>
    <property type="match status" value="2"/>
</dbReference>
<feature type="domain" description="Myb-like" evidence="5">
    <location>
        <begin position="300"/>
        <end position="350"/>
    </location>
</feature>
<dbReference type="CDD" id="cd00167">
    <property type="entry name" value="SANT"/>
    <property type="match status" value="2"/>
</dbReference>
<keyword evidence="8" id="KW-1185">Reference proteome</keyword>
<dbReference type="EMBL" id="KE503207">
    <property type="protein sequence ID" value="EPX73157.1"/>
    <property type="molecule type" value="Genomic_DNA"/>
</dbReference>
<feature type="domain" description="HTH myb-type" evidence="6">
    <location>
        <begin position="243"/>
        <end position="295"/>
    </location>
</feature>
<dbReference type="InterPro" id="IPR001005">
    <property type="entry name" value="SANT/Myb"/>
</dbReference>
<evidence type="ECO:0000256" key="1">
    <source>
        <dbReference type="ARBA" id="ARBA00004123"/>
    </source>
</evidence>
<evidence type="ECO:0000259" key="5">
    <source>
        <dbReference type="PROSITE" id="PS50090"/>
    </source>
</evidence>
<dbReference type="eggNOG" id="KOG0051">
    <property type="taxonomic scope" value="Eukaryota"/>
</dbReference>
<dbReference type="PANTHER" id="PTHR46380:SF4">
    <property type="entry name" value="REPLICATION TERMINATION FACTOR 1"/>
    <property type="match status" value="1"/>
</dbReference>
<accession>S9PYV8</accession>
<dbReference type="PANTHER" id="PTHR46380">
    <property type="entry name" value="CYCLIN-D-BINDING MYB-LIKE TRANSCRIPTION FACTOR 1"/>
    <property type="match status" value="1"/>
</dbReference>
<protein>
    <submittedName>
        <fullName evidence="7">Replication termination factor Rtf1</fullName>
    </submittedName>
</protein>
<proteinExistence type="predicted"/>
<dbReference type="RefSeq" id="XP_013018787.1">
    <property type="nucleotide sequence ID" value="XM_013163333.1"/>
</dbReference>
<keyword evidence="3" id="KW-0539">Nucleus</keyword>
<dbReference type="GO" id="GO:0003700">
    <property type="term" value="F:DNA-binding transcription factor activity"/>
    <property type="evidence" value="ECO:0007669"/>
    <property type="project" value="TreeGrafter"/>
</dbReference>
<comment type="subcellular location">
    <subcellularLocation>
        <location evidence="1">Nucleus</location>
    </subcellularLocation>
</comment>
<dbReference type="Proteomes" id="UP000016088">
    <property type="component" value="Unassembled WGS sequence"/>
</dbReference>
<dbReference type="PROSITE" id="PS51294">
    <property type="entry name" value="HTH_MYB"/>
    <property type="match status" value="1"/>
</dbReference>
<dbReference type="VEuPathDB" id="FungiDB:SOCG_00913"/>
<dbReference type="InterPro" id="IPR017930">
    <property type="entry name" value="Myb_dom"/>
</dbReference>
<dbReference type="OMA" id="HWRDYIQ"/>
<dbReference type="HOGENOM" id="CLU_598729_0_0_1"/>
<evidence type="ECO:0000313" key="8">
    <source>
        <dbReference type="Proteomes" id="UP000016088"/>
    </source>
</evidence>
<dbReference type="SMART" id="SM00717">
    <property type="entry name" value="SANT"/>
    <property type="match status" value="2"/>
</dbReference>
<evidence type="ECO:0000259" key="6">
    <source>
        <dbReference type="PROSITE" id="PS51294"/>
    </source>
</evidence>
<dbReference type="AlphaFoldDB" id="S9PYV8"/>
<dbReference type="InterPro" id="IPR009057">
    <property type="entry name" value="Homeodomain-like_sf"/>
</dbReference>
<name>S9PYV8_SCHOY</name>
<dbReference type="GeneID" id="25029897"/>
<dbReference type="GO" id="GO:0071171">
    <property type="term" value="P:site-specific DNA replication termination at RTS1 barrier"/>
    <property type="evidence" value="ECO:0007669"/>
    <property type="project" value="EnsemblFungi"/>
</dbReference>
<feature type="region of interest" description="Disordered" evidence="4">
    <location>
        <begin position="22"/>
        <end position="84"/>
    </location>
</feature>
<dbReference type="GO" id="GO:0005634">
    <property type="term" value="C:nucleus"/>
    <property type="evidence" value="ECO:0007669"/>
    <property type="project" value="UniProtKB-SubCell"/>
</dbReference>
<gene>
    <name evidence="7" type="ORF">SOCG_00913</name>
</gene>
<dbReference type="Pfam" id="PF00249">
    <property type="entry name" value="Myb_DNA-binding"/>
    <property type="match status" value="2"/>
</dbReference>
<evidence type="ECO:0000256" key="3">
    <source>
        <dbReference type="ARBA" id="ARBA00023242"/>
    </source>
</evidence>